<keyword evidence="4 13" id="KW-0808">Transferase</keyword>
<protein>
    <submittedName>
        <fullName evidence="13">Acyl transferase/acyl hydrolase/lysophospholipase</fullName>
    </submittedName>
</protein>
<dbReference type="GO" id="GO:0016787">
    <property type="term" value="F:hydrolase activity"/>
    <property type="evidence" value="ECO:0007669"/>
    <property type="project" value="UniProtKB-KW"/>
</dbReference>
<dbReference type="InterPro" id="IPR050091">
    <property type="entry name" value="PKS_NRPS_Biosynth_Enz"/>
</dbReference>
<feature type="region of interest" description="N-terminal hotdog fold" evidence="9">
    <location>
        <begin position="992"/>
        <end position="1130"/>
    </location>
</feature>
<dbReference type="SMART" id="SM00825">
    <property type="entry name" value="PKS_KS"/>
    <property type="match status" value="1"/>
</dbReference>
<dbReference type="InterPro" id="IPR056501">
    <property type="entry name" value="NAD-bd_HRPKS_sdrA"/>
</dbReference>
<keyword evidence="7" id="KW-0511">Multifunctional enzyme</keyword>
<dbReference type="SMART" id="SM00822">
    <property type="entry name" value="PKS_KR"/>
    <property type="match status" value="1"/>
</dbReference>
<dbReference type="InterPro" id="IPR049551">
    <property type="entry name" value="PKS_DH_C"/>
</dbReference>
<dbReference type="SUPFAM" id="SSF47336">
    <property type="entry name" value="ACP-like"/>
    <property type="match status" value="1"/>
</dbReference>
<keyword evidence="2" id="KW-0597">Phosphoprotein</keyword>
<keyword evidence="13" id="KW-0378">Hydrolase</keyword>
<dbReference type="GO" id="GO:0004315">
    <property type="term" value="F:3-oxoacyl-[acyl-carrier-protein] synthase activity"/>
    <property type="evidence" value="ECO:0007669"/>
    <property type="project" value="InterPro"/>
</dbReference>
<dbReference type="PANTHER" id="PTHR43775">
    <property type="entry name" value="FATTY ACID SYNTHASE"/>
    <property type="match status" value="1"/>
</dbReference>
<proteinExistence type="predicted"/>
<dbReference type="InterPro" id="IPR032821">
    <property type="entry name" value="PKS_assoc"/>
</dbReference>
<dbReference type="InterPro" id="IPR016036">
    <property type="entry name" value="Malonyl_transacylase_ACP-bd"/>
</dbReference>
<dbReference type="SUPFAM" id="SSF55048">
    <property type="entry name" value="Probable ACP-binding domain of malonyl-CoA ACP transacylase"/>
    <property type="match status" value="1"/>
</dbReference>
<evidence type="ECO:0000256" key="7">
    <source>
        <dbReference type="ARBA" id="ARBA00023268"/>
    </source>
</evidence>
<dbReference type="GeneID" id="63703927"/>
<evidence type="ECO:0000256" key="4">
    <source>
        <dbReference type="ARBA" id="ARBA00022679"/>
    </source>
</evidence>
<dbReference type="SMART" id="SM00827">
    <property type="entry name" value="PKS_AT"/>
    <property type="match status" value="1"/>
</dbReference>
<dbReference type="GO" id="GO:0004312">
    <property type="term" value="F:fatty acid synthase activity"/>
    <property type="evidence" value="ECO:0007669"/>
    <property type="project" value="TreeGrafter"/>
</dbReference>
<feature type="active site" description="Proton donor; for dehydratase activity" evidence="9">
    <location>
        <position position="1206"/>
    </location>
</feature>
<dbReference type="Gene3D" id="3.40.50.720">
    <property type="entry name" value="NAD(P)-binding Rossmann-like Domain"/>
    <property type="match status" value="2"/>
</dbReference>
<dbReference type="GO" id="GO:0016491">
    <property type="term" value="F:oxidoreductase activity"/>
    <property type="evidence" value="ECO:0007669"/>
    <property type="project" value="UniProtKB-KW"/>
</dbReference>
<dbReference type="InterPro" id="IPR016039">
    <property type="entry name" value="Thiolase-like"/>
</dbReference>
<dbReference type="InterPro" id="IPR013968">
    <property type="entry name" value="PKS_KR"/>
</dbReference>
<evidence type="ECO:0000256" key="2">
    <source>
        <dbReference type="ARBA" id="ARBA00022553"/>
    </source>
</evidence>
<comment type="caution">
    <text evidence="13">The sequence shown here is derived from an EMBL/GenBank/DDBJ whole genome shotgun (WGS) entry which is preliminary data.</text>
</comment>
<dbReference type="InterPro" id="IPR009081">
    <property type="entry name" value="PP-bd_ACP"/>
</dbReference>
<dbReference type="InterPro" id="IPR016035">
    <property type="entry name" value="Acyl_Trfase/lysoPLipase"/>
</dbReference>
<evidence type="ECO:0000313" key="14">
    <source>
        <dbReference type="Proteomes" id="UP000070168"/>
    </source>
</evidence>
<dbReference type="InterPro" id="IPR036291">
    <property type="entry name" value="NAD(P)-bd_dom_sf"/>
</dbReference>
<dbReference type="Gene3D" id="3.40.47.10">
    <property type="match status" value="1"/>
</dbReference>
<dbReference type="PROSITE" id="PS50075">
    <property type="entry name" value="CARRIER"/>
    <property type="match status" value="1"/>
</dbReference>
<evidence type="ECO:0000256" key="6">
    <source>
        <dbReference type="ARBA" id="ARBA00023002"/>
    </source>
</evidence>
<dbReference type="InterPro" id="IPR014031">
    <property type="entry name" value="Ketoacyl_synth_C"/>
</dbReference>
<dbReference type="EMBL" id="LHQR01000014">
    <property type="protein sequence ID" value="KXG53864.1"/>
    <property type="molecule type" value="Genomic_DNA"/>
</dbReference>
<dbReference type="InterPro" id="IPR018201">
    <property type="entry name" value="Ketoacyl_synth_AS"/>
</dbReference>
<dbReference type="Proteomes" id="UP000070168">
    <property type="component" value="Unassembled WGS sequence"/>
</dbReference>
<dbReference type="STRING" id="5078.A0A135LY17"/>
<evidence type="ECO:0000256" key="1">
    <source>
        <dbReference type="ARBA" id="ARBA00022450"/>
    </source>
</evidence>
<dbReference type="Pfam" id="PF00109">
    <property type="entry name" value="ketoacyl-synt"/>
    <property type="match status" value="1"/>
</dbReference>
<evidence type="ECO:0000256" key="5">
    <source>
        <dbReference type="ARBA" id="ARBA00022857"/>
    </source>
</evidence>
<gene>
    <name evidence="13" type="ORF">PGRI_009140</name>
</gene>
<dbReference type="SMART" id="SM00829">
    <property type="entry name" value="PKS_ER"/>
    <property type="match status" value="1"/>
</dbReference>
<dbReference type="PROSITE" id="PS52004">
    <property type="entry name" value="KS3_2"/>
    <property type="match status" value="1"/>
</dbReference>
<feature type="active site" description="Proton acceptor; for dehydratase activity" evidence="9">
    <location>
        <position position="1024"/>
    </location>
</feature>
<dbReference type="Pfam" id="PF02801">
    <property type="entry name" value="Ketoacyl-synt_C"/>
    <property type="match status" value="1"/>
</dbReference>
<dbReference type="InterPro" id="IPR014030">
    <property type="entry name" value="Ketoacyl_synth_N"/>
</dbReference>
<evidence type="ECO:0000259" key="11">
    <source>
        <dbReference type="PROSITE" id="PS52004"/>
    </source>
</evidence>
<dbReference type="OrthoDB" id="329835at2759"/>
<dbReference type="SUPFAM" id="SSF52151">
    <property type="entry name" value="FabD/lysophospholipase-like"/>
    <property type="match status" value="1"/>
</dbReference>
<accession>A0A135LY17</accession>
<evidence type="ECO:0000256" key="9">
    <source>
        <dbReference type="PROSITE-ProRule" id="PRU01363"/>
    </source>
</evidence>
<dbReference type="SUPFAM" id="SSF53901">
    <property type="entry name" value="Thiolase-like"/>
    <property type="match status" value="1"/>
</dbReference>
<dbReference type="PROSITE" id="PS00606">
    <property type="entry name" value="KS3_1"/>
    <property type="match status" value="1"/>
</dbReference>
<dbReference type="Gene3D" id="3.10.129.110">
    <property type="entry name" value="Polyketide synthase dehydratase"/>
    <property type="match status" value="1"/>
</dbReference>
<dbReference type="InterPro" id="IPR001227">
    <property type="entry name" value="Ac_transferase_dom_sf"/>
</dbReference>
<dbReference type="Pfam" id="PF23114">
    <property type="entry name" value="NAD-bd_HRPKS_sdrA"/>
    <property type="match status" value="1"/>
</dbReference>
<dbReference type="GO" id="GO:0030639">
    <property type="term" value="P:polyketide biosynthetic process"/>
    <property type="evidence" value="ECO:0007669"/>
    <property type="project" value="UniProtKB-ARBA"/>
</dbReference>
<evidence type="ECO:0000259" key="10">
    <source>
        <dbReference type="PROSITE" id="PS50075"/>
    </source>
</evidence>
<dbReference type="Gene3D" id="1.10.1200.10">
    <property type="entry name" value="ACP-like"/>
    <property type="match status" value="1"/>
</dbReference>
<dbReference type="OMA" id="WEHKNNG"/>
<sequence length="2356" mass="257434">MPFMKDSSSSGSPDCEPSPHVYLDTQRIVSDNEYAGGDRDGWDIHDGHTALKAPSTDFGATGCRLPGDVASPNDFWKMMMNQNTGHSPKVPSSRFNIDAHFHKDNDRPGSFNAKGGYFLNETLQEFDPGFFGMTPVEAMWMDPQQRKLLEVVYETFESAGVSLQEMSGSDTACFIATFTADFQQMSFKEHSFRHSLAATGVDPGIISNRISHVFNLRGPSIVVNTACSSSVYAIHNACNALRTKECSAAIVGGSNLVLTVDQHMNTAKLGVLSPDSICHTFNEHANGYGRAEGVGAVYLKRLSDAIRDGNPVRGVIRASAANSNGKVAGVGITHPSYAGQCAVIRHAYHRGGPLDPAWTGYFECHGTGTPVGDPLEVRAVADSMNDLRERTANPLLIGAVKTNIGHSEAASGLSAVIKAILAVERGIIPPTRGVTHLNSKIDWDSWKVKIPTEPTPFYSYLPVRRVSVNSFGYGGTNAHIIVEGADSLLVAPQRYQYTATQPEARLQITRGALERNRPFLVPFSAHDKPTLKRNIEAHSAVVQNYNLLDLSYTLANCRTRFQSRAFAVATSPRKADIFADDLQQFTFAERKKSHALGFVFTGQGAQWARMGSELMTYYPSFLQSIRYMDAILEGLDDTPEWTLEDTLLEDANISVVNEAEFSQPLCTAIQVALVQLLRLWNIVPSITCGHSSGEIAAAYAAGFISAAEAIVLAYYRGKVVRDINTNGAMMAVGLGDKAVQPYIAECGTSVVVACHNSPAGVTLSGDADALEAIREKMTADKVFARILKTGDKAYHSPHMQPAAAKYEALVRNARQTLDLDSPKLLSDNVQMVSSVTNTILARNAVLDETYWSANLLSPVLFNQVIQTIASSAEFDQIDTLIEVGPHSALSGSIRQIKAEFNFENLQYLTTLIRNENSATSLLKLAGELFLRDYPLELQRVTAIEESSPSSKIFCKKGSLIVDLPPYQWDKTKRFLAECRESREHRQAKHIRHDILGSIVPGCDLKEPSWRNLLRIRDLPWLKDHSIGGEAIFPAAGYFSMAMEAITQLSERADSASSIEGYVLRDVSIKQALVTPDDDFGIEVMLSMRPSLYAPNEDQRPWWDFDISSITESGYVKEHVAGSISVTTRRKGLSSRAIPNFPQRASGKSWNQGLGEVGFHYGPAFQDIENIYFDGKTYAAACDTRLKTTVEGMIEESRHVLHPGTVDSCLQLLLIANWAGCARNMTAGSLPIQVNDMTIWKPTAAQIDAGAATAFSWIDLRGLRTFNGQSELKAKNGEVLMEIRNMRWVAYEAVVPQKAGEPEMPQPYGEMVWKIDVDSVYKSAHLDVSSFVDLVLFKDPESRVMVVGAETAEAVLTKLQGRAITVMDSASELAQLMKDESFDLVVASINTSKDLMGVRKLLTPGGRAIITPETPLDPNDYATSGFSRDIITLGDGMGVVVSAVNSPLTKLDYMDGSNPHAIHLVYRHSPPAIMSDIQSALEQKGCLVSSSSIVSHIEMGSNVILLADFEEPLLHSITESEFIGLQRITNTATRLLWVTAGGLLEGKKPEYAMASGLIRSLMSEQASLWVTLVDFDTETTSSEDICRIVTKKIVQQDKGIKPTESEYYVSKGQTFISRLVSNEIINTVYLTDETKPKSMIFDPNLPIVGKLQSGKVIFEMDDSTDDSIASESVEVRVFSTGLNREDAVIASGADVLTDFSHEIGGVVTRVGNATTGYAPGDRVIGFSFGKFATIQRVHQSLLHKVQPDESLPEMTSLPMAYGTALYGLKNLAHLQESETVLILPGCGLAGTAAIRISKAFGGYPYVVATSAAEAEFISSHFELDSCQVILASEISKLQDVNGQYKVDVIFASEWVAPSVAQEVWRHISPFARFVNCGRKNVLTRSILDTVPLRRGAQYISYDLLDLYNIKPHIMSQLLVETVSLYRQGIIAAIFPRSLKNIAGLDSALASFSDSFEAGKTIILHETSEATLNILPPRPRLTLRADATYLLIGCLGGLGRSLTSWLMKKGARNFAFLSRSGADSEQASLVVDELKAAGATVQVFRGDAGVKSDIEEVVNSVPGDRPIRGVINAAMVLRDGLFHNMPYENWTTSVHPKVTGTKNLHEVLSNLPLDFFVTTSSVSGALGTPGQSNYAAGNSYLDALARHRRFHRQKSVSIVLPMVLGVGVVAENNELEESLRRQGMYGIDEEALLRVFEIAIIEQVGQGISDHIVVGLDPIELTKAAQETGNIDSFWASDVRFNHTVWAMKSQGEDVHAAGGSQSILSSLQGLKFIDAVQAVREHIIGKLSRMLMLGMDEFEEEHRSIASYGVDSMIGAELRNWIFKELGLEISFQQLLGSSLTITKLAEHIAKNGVAKI</sequence>
<dbReference type="InterPro" id="IPR020841">
    <property type="entry name" value="PKS_Beta-ketoAc_synthase_dom"/>
</dbReference>
<evidence type="ECO:0000259" key="12">
    <source>
        <dbReference type="PROSITE" id="PS52019"/>
    </source>
</evidence>
<dbReference type="SUPFAM" id="SSF51735">
    <property type="entry name" value="NAD(P)-binding Rossmann-fold domains"/>
    <property type="match status" value="2"/>
</dbReference>
<dbReference type="InterPro" id="IPR006162">
    <property type="entry name" value="Ppantetheine_attach_site"/>
</dbReference>
<dbReference type="Gene3D" id="3.90.180.10">
    <property type="entry name" value="Medium-chain alcohol dehydrogenases, catalytic domain"/>
    <property type="match status" value="1"/>
</dbReference>
<keyword evidence="5" id="KW-0521">NADP</keyword>
<dbReference type="GO" id="GO:0006633">
    <property type="term" value="P:fatty acid biosynthetic process"/>
    <property type="evidence" value="ECO:0007669"/>
    <property type="project" value="InterPro"/>
</dbReference>
<dbReference type="Pfam" id="PF14765">
    <property type="entry name" value="PS-DH"/>
    <property type="match status" value="1"/>
</dbReference>
<evidence type="ECO:0000256" key="8">
    <source>
        <dbReference type="ARBA" id="ARBA00023315"/>
    </source>
</evidence>
<keyword evidence="1" id="KW-0596">Phosphopantetheine</keyword>
<dbReference type="RefSeq" id="XP_040652399.1">
    <property type="nucleotide sequence ID" value="XM_040788627.1"/>
</dbReference>
<evidence type="ECO:0000313" key="13">
    <source>
        <dbReference type="EMBL" id="KXG53864.1"/>
    </source>
</evidence>
<dbReference type="PANTHER" id="PTHR43775:SF50">
    <property type="entry name" value="HIGHLY REDUCING POLYKETIDE SYNTHASE SRDA"/>
    <property type="match status" value="1"/>
</dbReference>
<keyword evidence="8" id="KW-0012">Acyltransferase</keyword>
<keyword evidence="3" id="KW-0489">Methyltransferase</keyword>
<dbReference type="PROSITE" id="PS00012">
    <property type="entry name" value="PHOSPHOPANTETHEINE"/>
    <property type="match status" value="1"/>
</dbReference>
<dbReference type="GO" id="GO:0032259">
    <property type="term" value="P:methylation"/>
    <property type="evidence" value="ECO:0007669"/>
    <property type="project" value="UniProtKB-KW"/>
</dbReference>
<dbReference type="InterPro" id="IPR011032">
    <property type="entry name" value="GroES-like_sf"/>
</dbReference>
<dbReference type="GO" id="GO:1901336">
    <property type="term" value="P:lactone biosynthetic process"/>
    <property type="evidence" value="ECO:0007669"/>
    <property type="project" value="UniProtKB-ARBA"/>
</dbReference>
<feature type="region of interest" description="C-terminal hotdog fold" evidence="9">
    <location>
        <begin position="1141"/>
        <end position="1296"/>
    </location>
</feature>
<dbReference type="Gene3D" id="3.40.366.10">
    <property type="entry name" value="Malonyl-Coenzyme A Acyl Carrier Protein, domain 2"/>
    <property type="match status" value="1"/>
</dbReference>
<dbReference type="Pfam" id="PF23297">
    <property type="entry name" value="ACP_SdgA_C"/>
    <property type="match status" value="1"/>
</dbReference>
<dbReference type="InterPro" id="IPR049552">
    <property type="entry name" value="PKS_DH_N"/>
</dbReference>
<dbReference type="PROSITE" id="PS52019">
    <property type="entry name" value="PKS_MFAS_DH"/>
    <property type="match status" value="1"/>
</dbReference>
<dbReference type="InterPro" id="IPR020843">
    <property type="entry name" value="ER"/>
</dbReference>
<name>A0A135LY17_PENPA</name>
<dbReference type="InterPro" id="IPR020807">
    <property type="entry name" value="PKS_DH"/>
</dbReference>
<dbReference type="GO" id="GO:0008168">
    <property type="term" value="F:methyltransferase activity"/>
    <property type="evidence" value="ECO:0007669"/>
    <property type="project" value="UniProtKB-KW"/>
</dbReference>
<keyword evidence="14" id="KW-1185">Reference proteome</keyword>
<dbReference type="SMART" id="SM00826">
    <property type="entry name" value="PKS_DH"/>
    <property type="match status" value="1"/>
</dbReference>
<dbReference type="Pfam" id="PF16197">
    <property type="entry name" value="KAsynt_C_assoc"/>
    <property type="match status" value="1"/>
</dbReference>
<dbReference type="Pfam" id="PF00698">
    <property type="entry name" value="Acyl_transf_1"/>
    <property type="match status" value="1"/>
</dbReference>
<dbReference type="CDD" id="cd00833">
    <property type="entry name" value="PKS"/>
    <property type="match status" value="1"/>
</dbReference>
<keyword evidence="6" id="KW-0560">Oxidoreductase</keyword>
<dbReference type="Pfam" id="PF08659">
    <property type="entry name" value="KR"/>
    <property type="match status" value="1"/>
</dbReference>
<dbReference type="Pfam" id="PF21089">
    <property type="entry name" value="PKS_DH_N"/>
    <property type="match status" value="1"/>
</dbReference>
<feature type="domain" description="Carrier" evidence="10">
    <location>
        <begin position="2276"/>
        <end position="2352"/>
    </location>
</feature>
<feature type="domain" description="Ketosynthase family 3 (KS3)" evidence="11">
    <location>
        <begin position="53"/>
        <end position="484"/>
    </location>
</feature>
<dbReference type="SUPFAM" id="SSF50129">
    <property type="entry name" value="GroES-like"/>
    <property type="match status" value="1"/>
</dbReference>
<dbReference type="InterPro" id="IPR042104">
    <property type="entry name" value="PKS_dehydratase_sf"/>
</dbReference>
<dbReference type="InterPro" id="IPR036736">
    <property type="entry name" value="ACP-like_sf"/>
</dbReference>
<evidence type="ECO:0000256" key="3">
    <source>
        <dbReference type="ARBA" id="ARBA00022603"/>
    </source>
</evidence>
<dbReference type="InterPro" id="IPR057326">
    <property type="entry name" value="KR_dom"/>
</dbReference>
<dbReference type="CDD" id="cd05195">
    <property type="entry name" value="enoyl_red"/>
    <property type="match status" value="1"/>
</dbReference>
<organism evidence="13 14">
    <name type="scientific">Penicillium patulum</name>
    <name type="common">Penicillium griseofulvum</name>
    <dbReference type="NCBI Taxonomy" id="5078"/>
    <lineage>
        <taxon>Eukaryota</taxon>
        <taxon>Fungi</taxon>
        <taxon>Dikarya</taxon>
        <taxon>Ascomycota</taxon>
        <taxon>Pezizomycotina</taxon>
        <taxon>Eurotiomycetes</taxon>
        <taxon>Eurotiomycetidae</taxon>
        <taxon>Eurotiales</taxon>
        <taxon>Aspergillaceae</taxon>
        <taxon>Penicillium</taxon>
    </lineage>
</organism>
<dbReference type="InterPro" id="IPR049900">
    <property type="entry name" value="PKS_mFAS_DH"/>
</dbReference>
<dbReference type="InterPro" id="IPR014043">
    <property type="entry name" value="Acyl_transferase_dom"/>
</dbReference>
<feature type="domain" description="PKS/mFAS DH" evidence="12">
    <location>
        <begin position="992"/>
        <end position="1296"/>
    </location>
</feature>
<reference evidence="13 14" key="1">
    <citation type="journal article" date="2016" name="BMC Genomics">
        <title>Genome sequencing and secondary metabolism of the postharvest pathogen Penicillium griseofulvum.</title>
        <authorList>
            <person name="Banani H."/>
            <person name="Marcet-Houben M."/>
            <person name="Ballester A.R."/>
            <person name="Abbruscato P."/>
            <person name="Gonzalez-Candelas L."/>
            <person name="Gabaldon T."/>
            <person name="Spadaro D."/>
        </authorList>
    </citation>
    <scope>NUCLEOTIDE SEQUENCE [LARGE SCALE GENOMIC DNA]</scope>
    <source>
        <strain evidence="13 14">PG3</strain>
    </source>
</reference>